<reference evidence="1 2" key="1">
    <citation type="journal article" date="2016" name="Nat. Commun.">
        <title>Thousands of microbial genomes shed light on interconnected biogeochemical processes in an aquifer system.</title>
        <authorList>
            <person name="Anantharaman K."/>
            <person name="Brown C.T."/>
            <person name="Hug L.A."/>
            <person name="Sharon I."/>
            <person name="Castelle C.J."/>
            <person name="Probst A.J."/>
            <person name="Thomas B.C."/>
            <person name="Singh A."/>
            <person name="Wilkins M.J."/>
            <person name="Karaoz U."/>
            <person name="Brodie E.L."/>
            <person name="Williams K.H."/>
            <person name="Hubbard S.S."/>
            <person name="Banfield J.F."/>
        </authorList>
    </citation>
    <scope>NUCLEOTIDE SEQUENCE [LARGE SCALE GENOMIC DNA]</scope>
</reference>
<dbReference type="AlphaFoldDB" id="A0A1F4XEM9"/>
<proteinExistence type="predicted"/>
<name>A0A1F4XEM9_UNCKA</name>
<organism evidence="1 2">
    <name type="scientific">candidate division WWE3 bacterium RIFOXYD1_FULL_43_17</name>
    <dbReference type="NCBI Taxonomy" id="1802652"/>
    <lineage>
        <taxon>Bacteria</taxon>
        <taxon>Katanobacteria</taxon>
    </lineage>
</organism>
<protein>
    <submittedName>
        <fullName evidence="1">Uncharacterized protein</fullName>
    </submittedName>
</protein>
<evidence type="ECO:0000313" key="2">
    <source>
        <dbReference type="Proteomes" id="UP000177845"/>
    </source>
</evidence>
<dbReference type="EMBL" id="MEWJ01000021">
    <property type="protein sequence ID" value="OGC80121.1"/>
    <property type="molecule type" value="Genomic_DNA"/>
</dbReference>
<accession>A0A1F4XEM9</accession>
<dbReference type="Proteomes" id="UP000177845">
    <property type="component" value="Unassembled WGS sequence"/>
</dbReference>
<gene>
    <name evidence="1" type="ORF">A3K01_00635</name>
</gene>
<evidence type="ECO:0000313" key="1">
    <source>
        <dbReference type="EMBL" id="OGC80121.1"/>
    </source>
</evidence>
<comment type="caution">
    <text evidence="1">The sequence shown here is derived from an EMBL/GenBank/DDBJ whole genome shotgun (WGS) entry which is preliminary data.</text>
</comment>
<sequence length="159" mass="17855">MASSQEFFIQLASGEYIWGLFHDVTPATFRQIHQLLRESVEAIPKEAAKNLNESNGKDITVIKQRITDAGKMALLDNPEDACRLFSLSYNACNGTESADRVYEKLCNGFLPKNTDKLTTGVAHKMANSLRTARFCFLCTALVWEHQRKNTHHSGGKHVK</sequence>